<gene>
    <name evidence="3" type="ORF">VDBG_09299</name>
</gene>
<dbReference type="STRING" id="526221.C9SWM4"/>
<dbReference type="Proteomes" id="UP000008698">
    <property type="component" value="Unassembled WGS sequence"/>
</dbReference>
<dbReference type="eggNOG" id="KOG0059">
    <property type="taxonomic scope" value="Eukaryota"/>
</dbReference>
<evidence type="ECO:0000313" key="4">
    <source>
        <dbReference type="Proteomes" id="UP000008698"/>
    </source>
</evidence>
<dbReference type="PANTHER" id="PTHR19229">
    <property type="entry name" value="ATP-BINDING CASSETTE TRANSPORTER SUBFAMILY A ABCA"/>
    <property type="match status" value="1"/>
</dbReference>
<dbReference type="KEGG" id="val:VDBG_09299"/>
<keyword evidence="4" id="KW-1185">Reference proteome</keyword>
<dbReference type="EMBL" id="DS985227">
    <property type="protein sequence ID" value="EEY23189.1"/>
    <property type="molecule type" value="Genomic_DNA"/>
</dbReference>
<dbReference type="GO" id="GO:0016020">
    <property type="term" value="C:membrane"/>
    <property type="evidence" value="ECO:0007669"/>
    <property type="project" value="InterPro"/>
</dbReference>
<dbReference type="HOGENOM" id="CLU_1645018_0_0_1"/>
<dbReference type="GO" id="GO:0005319">
    <property type="term" value="F:lipid transporter activity"/>
    <property type="evidence" value="ECO:0007669"/>
    <property type="project" value="TreeGrafter"/>
</dbReference>
<keyword evidence="2" id="KW-0677">Repeat</keyword>
<proteinExistence type="predicted"/>
<keyword evidence="3" id="KW-0067">ATP-binding</keyword>
<reference evidence="4" key="1">
    <citation type="journal article" date="2011" name="PLoS Pathog.">
        <title>Comparative genomics yields insights into niche adaptation of plant vascular wilt pathogens.</title>
        <authorList>
            <person name="Klosterman S.J."/>
            <person name="Subbarao K.V."/>
            <person name="Kang S."/>
            <person name="Veronese P."/>
            <person name="Gold S.E."/>
            <person name="Thomma B.P.H.J."/>
            <person name="Chen Z."/>
            <person name="Henrissat B."/>
            <person name="Lee Y.-H."/>
            <person name="Park J."/>
            <person name="Garcia-Pedrajas M.D."/>
            <person name="Barbara D.J."/>
            <person name="Anchieta A."/>
            <person name="de Jonge R."/>
            <person name="Santhanam P."/>
            <person name="Maruthachalam K."/>
            <person name="Atallah Z."/>
            <person name="Amyotte S.G."/>
            <person name="Paz Z."/>
            <person name="Inderbitzin P."/>
            <person name="Hayes R.J."/>
            <person name="Heiman D.I."/>
            <person name="Young S."/>
            <person name="Zeng Q."/>
            <person name="Engels R."/>
            <person name="Galagan J."/>
            <person name="Cuomo C.A."/>
            <person name="Dobinson K.F."/>
            <person name="Ma L.-J."/>
        </authorList>
    </citation>
    <scope>NUCLEOTIDE SEQUENCE [LARGE SCALE GENOMIC DNA]</scope>
    <source>
        <strain evidence="4">VaMs.102 / ATCC MYA-4576 / FGSC 10136</strain>
    </source>
</reference>
<evidence type="ECO:0000256" key="1">
    <source>
        <dbReference type="ARBA" id="ARBA00022448"/>
    </source>
</evidence>
<evidence type="ECO:0000256" key="2">
    <source>
        <dbReference type="ARBA" id="ARBA00022737"/>
    </source>
</evidence>
<dbReference type="InterPro" id="IPR026082">
    <property type="entry name" value="ABCA"/>
</dbReference>
<dbReference type="OrthoDB" id="8061355at2759"/>
<protein>
    <submittedName>
        <fullName evidence="3">ATP-binding cassette sub-family A member 1</fullName>
    </submittedName>
</protein>
<dbReference type="GO" id="GO:0005524">
    <property type="term" value="F:ATP binding"/>
    <property type="evidence" value="ECO:0007669"/>
    <property type="project" value="UniProtKB-KW"/>
</dbReference>
<dbReference type="PANTHER" id="PTHR19229:SF36">
    <property type="entry name" value="ATP-BINDING CASSETTE SUB-FAMILY A MEMBER 2"/>
    <property type="match status" value="1"/>
</dbReference>
<dbReference type="RefSeq" id="XP_003000804.1">
    <property type="nucleotide sequence ID" value="XM_003000758.1"/>
</dbReference>
<accession>C9SWM4</accession>
<organism evidence="4">
    <name type="scientific">Verticillium alfalfae (strain VaMs.102 / ATCC MYA-4576 / FGSC 10136)</name>
    <name type="common">Verticillium wilt of alfalfa</name>
    <name type="synonym">Verticillium albo-atrum</name>
    <dbReference type="NCBI Taxonomy" id="526221"/>
    <lineage>
        <taxon>Eukaryota</taxon>
        <taxon>Fungi</taxon>
        <taxon>Dikarya</taxon>
        <taxon>Ascomycota</taxon>
        <taxon>Pezizomycotina</taxon>
        <taxon>Sordariomycetes</taxon>
        <taxon>Hypocreomycetidae</taxon>
        <taxon>Glomerellales</taxon>
        <taxon>Plectosphaerellaceae</taxon>
        <taxon>Verticillium</taxon>
    </lineage>
</organism>
<evidence type="ECO:0000313" key="3">
    <source>
        <dbReference type="EMBL" id="EEY23189.1"/>
    </source>
</evidence>
<dbReference type="AlphaFoldDB" id="C9SWM4"/>
<keyword evidence="3" id="KW-0547">Nucleotide-binding</keyword>
<sequence>MLALGTPENLRRRFGDALHVHLISKSAPHTSPEETERVRQWVEARFPGAEFDKTYHGQMRFAVPASEAVAVFGERHRDQQQITRSSEDVEDSAVGQLVVMLEEMKEELGIMHFSVTPTTLDQVFLTIVGNHNIQEEGYKQEEKKKKDWKYWLRVLCCWPRR</sequence>
<name>C9SWM4_VERA1</name>
<dbReference type="GO" id="GO:0140359">
    <property type="term" value="F:ABC-type transporter activity"/>
    <property type="evidence" value="ECO:0007669"/>
    <property type="project" value="InterPro"/>
</dbReference>
<dbReference type="GeneID" id="9534192"/>
<keyword evidence="1" id="KW-0813">Transport</keyword>